<sequence>MKLRVAAHVHSAWSYDGKWTLEQLARAFSKRGYDAVLMAEHDRTFDAARWLDYRDACAAASQSGALLVPGIEYSDAENRVHVPVWGADRFLGANRPTIELLRDAAGERGFSVIAHPGRRDAWTTLAPECFALASAIETWNRKYDGWAPSAIALRLAEEHGLRRFAGLDFHTAKQFFPMAMEVQSPTASGDGIFEALRAGTFAPVVLRLPGDRFASGPGLAGARTAEFVRRRLARAVRQVRGRVKRSLHASP</sequence>
<feature type="domain" description="Polymerase/histidinol phosphatase N-terminal" evidence="1">
    <location>
        <begin position="5"/>
        <end position="77"/>
    </location>
</feature>
<reference evidence="2" key="1">
    <citation type="submission" date="2022-10" db="EMBL/GenBank/DDBJ databases">
        <title>The WGS of Solirubrobacter ginsenosidimutans DSM 21036.</title>
        <authorList>
            <person name="Jiang Z."/>
        </authorList>
    </citation>
    <scope>NUCLEOTIDE SEQUENCE</scope>
    <source>
        <strain evidence="2">DSM 21036</strain>
    </source>
</reference>
<dbReference type="InterPro" id="IPR003141">
    <property type="entry name" value="Pol/His_phosphatase_N"/>
</dbReference>
<proteinExistence type="predicted"/>
<dbReference type="InterPro" id="IPR016195">
    <property type="entry name" value="Pol/histidinol_Pase-like"/>
</dbReference>
<dbReference type="Proteomes" id="UP001149140">
    <property type="component" value="Unassembled WGS sequence"/>
</dbReference>
<name>A0A9X3S6L1_9ACTN</name>
<evidence type="ECO:0000313" key="3">
    <source>
        <dbReference type="Proteomes" id="UP001149140"/>
    </source>
</evidence>
<gene>
    <name evidence="2" type="ORF">OM076_42145</name>
</gene>
<dbReference type="PANTHER" id="PTHR42924:SF3">
    <property type="entry name" value="POLYMERASE_HISTIDINOL PHOSPHATASE N-TERMINAL DOMAIN-CONTAINING PROTEIN"/>
    <property type="match status" value="1"/>
</dbReference>
<comment type="caution">
    <text evidence="2">The sequence shown here is derived from an EMBL/GenBank/DDBJ whole genome shotgun (WGS) entry which is preliminary data.</text>
</comment>
<dbReference type="GO" id="GO:0035312">
    <property type="term" value="F:5'-3' DNA exonuclease activity"/>
    <property type="evidence" value="ECO:0007669"/>
    <property type="project" value="TreeGrafter"/>
</dbReference>
<evidence type="ECO:0000259" key="1">
    <source>
        <dbReference type="SMART" id="SM00481"/>
    </source>
</evidence>
<dbReference type="AlphaFoldDB" id="A0A9X3S6L1"/>
<evidence type="ECO:0000313" key="2">
    <source>
        <dbReference type="EMBL" id="MDA0166937.1"/>
    </source>
</evidence>
<dbReference type="GO" id="GO:0004534">
    <property type="term" value="F:5'-3' RNA exonuclease activity"/>
    <property type="evidence" value="ECO:0007669"/>
    <property type="project" value="TreeGrafter"/>
</dbReference>
<dbReference type="SMART" id="SM00481">
    <property type="entry name" value="POLIIIAc"/>
    <property type="match status" value="1"/>
</dbReference>
<dbReference type="SUPFAM" id="SSF89550">
    <property type="entry name" value="PHP domain-like"/>
    <property type="match status" value="1"/>
</dbReference>
<organism evidence="2 3">
    <name type="scientific">Solirubrobacter ginsenosidimutans</name>
    <dbReference type="NCBI Taxonomy" id="490573"/>
    <lineage>
        <taxon>Bacteria</taxon>
        <taxon>Bacillati</taxon>
        <taxon>Actinomycetota</taxon>
        <taxon>Thermoleophilia</taxon>
        <taxon>Solirubrobacterales</taxon>
        <taxon>Solirubrobacteraceae</taxon>
        <taxon>Solirubrobacter</taxon>
    </lineage>
</organism>
<dbReference type="PANTHER" id="PTHR42924">
    <property type="entry name" value="EXONUCLEASE"/>
    <property type="match status" value="1"/>
</dbReference>
<dbReference type="Gene3D" id="3.20.20.140">
    <property type="entry name" value="Metal-dependent hydrolases"/>
    <property type="match status" value="1"/>
</dbReference>
<dbReference type="RefSeq" id="WP_270046190.1">
    <property type="nucleotide sequence ID" value="NZ_JAPDOD010000081.1"/>
</dbReference>
<protein>
    <recommendedName>
        <fullName evidence="1">Polymerase/histidinol phosphatase N-terminal domain-containing protein</fullName>
    </recommendedName>
</protein>
<dbReference type="EMBL" id="JAPDOD010000081">
    <property type="protein sequence ID" value="MDA0166937.1"/>
    <property type="molecule type" value="Genomic_DNA"/>
</dbReference>
<dbReference type="InterPro" id="IPR052018">
    <property type="entry name" value="PHP_domain"/>
</dbReference>
<keyword evidence="3" id="KW-1185">Reference proteome</keyword>
<accession>A0A9X3S6L1</accession>